<comment type="caution">
    <text evidence="1">The sequence shown here is derived from an EMBL/GenBank/DDBJ whole genome shotgun (WGS) entry which is preliminary data.</text>
</comment>
<dbReference type="NCBIfam" id="TIGR03277">
    <property type="entry name" value="methan_mark_9"/>
    <property type="match status" value="1"/>
</dbReference>
<organism evidence="1 2">
    <name type="scientific">Methanobrevibacter oralis</name>
    <dbReference type="NCBI Taxonomy" id="66851"/>
    <lineage>
        <taxon>Archaea</taxon>
        <taxon>Methanobacteriati</taxon>
        <taxon>Methanobacteriota</taxon>
        <taxon>Methanomada group</taxon>
        <taxon>Methanobacteria</taxon>
        <taxon>Methanobacteriales</taxon>
        <taxon>Methanobacteriaceae</taxon>
        <taxon>Methanobrevibacter</taxon>
    </lineage>
</organism>
<dbReference type="RefSeq" id="WP_042691560.1">
    <property type="nucleotide sequence ID" value="NZ_CABMAB010000002.1"/>
</dbReference>
<dbReference type="AlphaFoldDB" id="A0A162FAC4"/>
<accession>A0A162FAC4</accession>
<dbReference type="InterPro" id="IPR017671">
    <property type="entry name" value="Methan_mark_9"/>
</dbReference>
<dbReference type="EMBL" id="LWMU01000125">
    <property type="protein sequence ID" value="KZX10195.1"/>
    <property type="molecule type" value="Genomic_DNA"/>
</dbReference>
<dbReference type="STRING" id="66851.MBORA_19100"/>
<dbReference type="Proteomes" id="UP000077428">
    <property type="component" value="Unassembled WGS sequence"/>
</dbReference>
<name>A0A162FAC4_METOA</name>
<keyword evidence="2" id="KW-1185">Reference proteome</keyword>
<evidence type="ECO:0008006" key="3">
    <source>
        <dbReference type="Google" id="ProtNLM"/>
    </source>
</evidence>
<evidence type="ECO:0000313" key="1">
    <source>
        <dbReference type="EMBL" id="KZX10195.1"/>
    </source>
</evidence>
<sequence>MTWEDAPSHICRGGDVRGLAFCCPPVKPCPILNVLDEVNLTPQDYIDIKTQFARETKLGEGAGTCFGSLVWCCKPSKPCPLRDMTLNNIGMSHDEYLDLKKELSERLTGVEKPAADEKAESLAETFNVSKIEAINILTDCNNDLRAAVRVLRAKMLENSD</sequence>
<dbReference type="PATRIC" id="fig|66851.6.peg.2094"/>
<gene>
    <name evidence="1" type="ORF">MBORA_19100</name>
</gene>
<proteinExistence type="predicted"/>
<evidence type="ECO:0000313" key="2">
    <source>
        <dbReference type="Proteomes" id="UP000077428"/>
    </source>
</evidence>
<protein>
    <recommendedName>
        <fullName evidence="3">Methanogenesis marker domain 9</fullName>
    </recommendedName>
</protein>
<dbReference type="OrthoDB" id="145053at2157"/>
<reference evidence="2" key="1">
    <citation type="journal article" date="2016" name="Genome Announc.">
        <title>Draft Genome Sequences of Methanobrevibacter curvatus DSM11111, Methanobrevibacter cuticularis DSM11139, Methanobrevibacter filiformis DSM11501, and Methanobrevibacter oralis DSM7256.</title>
        <authorList>
            <person name="Poehlein A."/>
            <person name="Seedorf H."/>
        </authorList>
    </citation>
    <scope>NUCLEOTIDE SEQUENCE [LARGE SCALE GENOMIC DNA]</scope>
    <source>
        <strain evidence="2">DSM 7256 / JCM 30027 / ZR</strain>
    </source>
</reference>